<reference evidence="5 6" key="1">
    <citation type="submission" date="2017-11" db="EMBL/GenBank/DDBJ databases">
        <title>Understudied soil microbes with underappreciated capabilities: Untangling the Clostridium saccharolyticum group.</title>
        <authorList>
            <person name="Leschine S."/>
        </authorList>
    </citation>
    <scope>NUCLEOTIDE SEQUENCE [LARGE SCALE GENOMIC DNA]</scope>
    <source>
        <strain evidence="5 6">18A</strain>
    </source>
</reference>
<dbReference type="Pfam" id="PF00270">
    <property type="entry name" value="DEAD"/>
    <property type="match status" value="1"/>
</dbReference>
<dbReference type="SUPFAM" id="SSF52540">
    <property type="entry name" value="P-loop containing nucleoside triphosphate hydrolases"/>
    <property type="match status" value="1"/>
</dbReference>
<dbReference type="PANTHER" id="PTHR47962:SF5">
    <property type="entry name" value="ATP-DEPENDENT HELICASE LHR-RELATED"/>
    <property type="match status" value="1"/>
</dbReference>
<dbReference type="PROSITE" id="PS51194">
    <property type="entry name" value="HELICASE_CTER"/>
    <property type="match status" value="1"/>
</dbReference>
<dbReference type="PANTHER" id="PTHR47962">
    <property type="entry name" value="ATP-DEPENDENT HELICASE LHR-RELATED-RELATED"/>
    <property type="match status" value="1"/>
</dbReference>
<dbReference type="GO" id="GO:0003677">
    <property type="term" value="F:DNA binding"/>
    <property type="evidence" value="ECO:0007669"/>
    <property type="project" value="TreeGrafter"/>
</dbReference>
<keyword evidence="2" id="KW-0067">ATP-binding</keyword>
<dbReference type="PROSITE" id="PS51192">
    <property type="entry name" value="HELICASE_ATP_BIND_1"/>
    <property type="match status" value="1"/>
</dbReference>
<accession>A0A2M8Z4T6</accession>
<dbReference type="GO" id="GO:0005524">
    <property type="term" value="F:ATP binding"/>
    <property type="evidence" value="ECO:0007669"/>
    <property type="project" value="UniProtKB-KW"/>
</dbReference>
<evidence type="ECO:0000259" key="3">
    <source>
        <dbReference type="PROSITE" id="PS51192"/>
    </source>
</evidence>
<keyword evidence="5" id="KW-0347">Helicase</keyword>
<dbReference type="OrthoDB" id="9774462at2"/>
<dbReference type="InterPro" id="IPR014001">
    <property type="entry name" value="Helicase_ATP-bd"/>
</dbReference>
<dbReference type="Proteomes" id="UP000231092">
    <property type="component" value="Unassembled WGS sequence"/>
</dbReference>
<dbReference type="SMART" id="SM00487">
    <property type="entry name" value="DEXDc"/>
    <property type="match status" value="1"/>
</dbReference>
<name>A0A2M8Z4T6_9FIRM</name>
<dbReference type="InterPro" id="IPR001650">
    <property type="entry name" value="Helicase_C-like"/>
</dbReference>
<evidence type="ECO:0000256" key="1">
    <source>
        <dbReference type="ARBA" id="ARBA00022741"/>
    </source>
</evidence>
<evidence type="ECO:0000313" key="5">
    <source>
        <dbReference type="EMBL" id="PJJ28458.1"/>
    </source>
</evidence>
<dbReference type="AlphaFoldDB" id="A0A2M8Z4T6"/>
<comment type="caution">
    <text evidence="5">The sequence shown here is derived from an EMBL/GenBank/DDBJ whole genome shotgun (WGS) entry which is preliminary data.</text>
</comment>
<protein>
    <submittedName>
        <fullName evidence="5">ATP-dependent Lhr-like helicase</fullName>
    </submittedName>
</protein>
<dbReference type="InterPro" id="IPR027417">
    <property type="entry name" value="P-loop_NTPase"/>
</dbReference>
<dbReference type="InterPro" id="IPR052511">
    <property type="entry name" value="ATP-dep_Helicase"/>
</dbReference>
<evidence type="ECO:0000256" key="2">
    <source>
        <dbReference type="ARBA" id="ARBA00022840"/>
    </source>
</evidence>
<dbReference type="GO" id="GO:0004386">
    <property type="term" value="F:helicase activity"/>
    <property type="evidence" value="ECO:0007669"/>
    <property type="project" value="UniProtKB-KW"/>
</dbReference>
<feature type="domain" description="Helicase ATP-binding" evidence="3">
    <location>
        <begin position="32"/>
        <end position="211"/>
    </location>
</feature>
<evidence type="ECO:0000259" key="4">
    <source>
        <dbReference type="PROSITE" id="PS51194"/>
    </source>
</evidence>
<proteinExistence type="predicted"/>
<keyword evidence="5" id="KW-0378">Hydrolase</keyword>
<dbReference type="CDD" id="cd17922">
    <property type="entry name" value="DEXHc_LHR-like"/>
    <property type="match status" value="1"/>
</dbReference>
<dbReference type="Pfam" id="PF00271">
    <property type="entry name" value="Helicase_C"/>
    <property type="match status" value="1"/>
</dbReference>
<dbReference type="Gene3D" id="3.40.50.300">
    <property type="entry name" value="P-loop containing nucleotide triphosphate hydrolases"/>
    <property type="match status" value="2"/>
</dbReference>
<dbReference type="GO" id="GO:0016887">
    <property type="term" value="F:ATP hydrolysis activity"/>
    <property type="evidence" value="ECO:0007669"/>
    <property type="project" value="TreeGrafter"/>
</dbReference>
<gene>
    <name evidence="5" type="ORF">H171_1964</name>
</gene>
<dbReference type="EMBL" id="PGET01000001">
    <property type="protein sequence ID" value="PJJ28458.1"/>
    <property type="molecule type" value="Genomic_DNA"/>
</dbReference>
<dbReference type="SMART" id="SM00490">
    <property type="entry name" value="HELICc"/>
    <property type="match status" value="1"/>
</dbReference>
<dbReference type="InterPro" id="IPR011545">
    <property type="entry name" value="DEAD/DEAH_box_helicase_dom"/>
</dbReference>
<sequence length="738" mass="84010">MDVFNRLAPFIQDFIYQNKWEELRGIQVASCEVIFNSDDNLLLSSGTASGKTEAAFLPVLTELYEKPSRSVGVMYISPLKALINDQFKRLEQLLVDSHIPVCKWHGDASQTKKNELIKHPEGIIQITPESLESLLTNKRGACLQMFSDLRFVIIDEVHQFMRDARGVQLLCILERLQKLTGVNPRRIGLSATLGDVSSAQNWLNTGTGRNCAAPITEDGKKRIKLHVERFVNLHDERDISDNDASDNKVVTGGNMGDREHYEYLFKMTLDKKTIIFTNSREETELVMANLREIALQKKAPDVYRVHHGNVSALLRENTEDEMKSSDDKIVTGATVTLELGIDIGSLDQAVQVGAPLSVSSFAQRLGRCGRRGQVPQLLFTFVEDIRINPADTLGPINWEFIRTIAIIELYIKDHWIEPIYPHHHAYNLLYHQTMSHLKSSGELSPAALAQAILTLGCFSHISQEDYKQLLTHLINIEQLQRTEHGGLMIGREGEKIVNSHHFLTVFLAPEYLLVKDENRTIGTVDKIYPVGTRFALAGMTWETVDVNTKSKVIFVKKVPGISVVDWDVDFDAELHTVLVKKVRSILKGDLSYPYLSERCRERLTEIQYIARNSGILENLVTPLSDVKYAVFPWLGTRQLLTLHFALLKRKIKSKHPWITCVYLEVNFTGTKEELEYIISDIIKSDLDLYELPLPEKVQIDGKYNEFIPFNLLRKQFIEDYLDFEGLKEALENCIYGEQ</sequence>
<organism evidence="5 6">
    <name type="scientific">[Clostridium] celerecrescens 18A</name>
    <dbReference type="NCBI Taxonomy" id="1286362"/>
    <lineage>
        <taxon>Bacteria</taxon>
        <taxon>Bacillati</taxon>
        <taxon>Bacillota</taxon>
        <taxon>Clostridia</taxon>
        <taxon>Lachnospirales</taxon>
        <taxon>Lachnospiraceae</taxon>
        <taxon>Lacrimispora</taxon>
    </lineage>
</organism>
<evidence type="ECO:0000313" key="6">
    <source>
        <dbReference type="Proteomes" id="UP000231092"/>
    </source>
</evidence>
<keyword evidence="1" id="KW-0547">Nucleotide-binding</keyword>
<dbReference type="RefSeq" id="WP_100304952.1">
    <property type="nucleotide sequence ID" value="NZ_PGET01000001.1"/>
</dbReference>
<feature type="domain" description="Helicase C-terminal" evidence="4">
    <location>
        <begin position="259"/>
        <end position="427"/>
    </location>
</feature>